<organism evidence="1 2">
    <name type="scientific">Paenibacillus rigui</name>
    <dbReference type="NCBI Taxonomy" id="554312"/>
    <lineage>
        <taxon>Bacteria</taxon>
        <taxon>Bacillati</taxon>
        <taxon>Bacillota</taxon>
        <taxon>Bacilli</taxon>
        <taxon>Bacillales</taxon>
        <taxon>Paenibacillaceae</taxon>
        <taxon>Paenibacillus</taxon>
    </lineage>
</organism>
<proteinExistence type="predicted"/>
<dbReference type="AlphaFoldDB" id="A0A229UM22"/>
<name>A0A229UM22_9BACL</name>
<evidence type="ECO:0000313" key="1">
    <source>
        <dbReference type="EMBL" id="OXM84364.1"/>
    </source>
</evidence>
<gene>
    <name evidence="1" type="ORF">CF651_21540</name>
</gene>
<comment type="caution">
    <text evidence="1">The sequence shown here is derived from an EMBL/GenBank/DDBJ whole genome shotgun (WGS) entry which is preliminary data.</text>
</comment>
<protein>
    <submittedName>
        <fullName evidence="1">Uncharacterized protein</fullName>
    </submittedName>
</protein>
<keyword evidence="2" id="KW-1185">Reference proteome</keyword>
<dbReference type="OrthoDB" id="2679368at2"/>
<dbReference type="EMBL" id="NMQW01000033">
    <property type="protein sequence ID" value="OXM84364.1"/>
    <property type="molecule type" value="Genomic_DNA"/>
</dbReference>
<dbReference type="RefSeq" id="WP_094016935.1">
    <property type="nucleotide sequence ID" value="NZ_NMQW01000033.1"/>
</dbReference>
<evidence type="ECO:0000313" key="2">
    <source>
        <dbReference type="Proteomes" id="UP000215509"/>
    </source>
</evidence>
<sequence length="88" mass="9795">MIWWLLGAALLAGCCIWIVMRQPHKRRNSKVVKLSTVRGKAGQPSRQPCSLCKKKAARLSFYASEQGQVVGLCDACKPQAERRGLLQL</sequence>
<reference evidence="1 2" key="1">
    <citation type="submission" date="2017-07" db="EMBL/GenBank/DDBJ databases">
        <title>Genome sequencing and assembly of Paenibacillus rigui.</title>
        <authorList>
            <person name="Mayilraj S."/>
        </authorList>
    </citation>
    <scope>NUCLEOTIDE SEQUENCE [LARGE SCALE GENOMIC DNA]</scope>
    <source>
        <strain evidence="1 2">JCM 16352</strain>
    </source>
</reference>
<accession>A0A229UM22</accession>
<dbReference type="Proteomes" id="UP000215509">
    <property type="component" value="Unassembled WGS sequence"/>
</dbReference>